<evidence type="ECO:0000313" key="11">
    <source>
        <dbReference type="Proteomes" id="UP000196027"/>
    </source>
</evidence>
<evidence type="ECO:0000256" key="4">
    <source>
        <dbReference type="ARBA" id="ARBA00048267"/>
    </source>
</evidence>
<dbReference type="GO" id="GO:0000156">
    <property type="term" value="F:phosphorelay response regulator activity"/>
    <property type="evidence" value="ECO:0007669"/>
    <property type="project" value="InterPro"/>
</dbReference>
<proteinExistence type="inferred from homology"/>
<feature type="domain" description="CheB-type methylesterase" evidence="9">
    <location>
        <begin position="155"/>
        <end position="341"/>
    </location>
</feature>
<comment type="PTM">
    <text evidence="5">Phosphorylated by CheA. Phosphorylation of the N-terminal regulatory domain activates the methylesterase activity.</text>
</comment>
<dbReference type="CDD" id="cd17541">
    <property type="entry name" value="REC_CheB-like"/>
    <property type="match status" value="1"/>
</dbReference>
<organism evidence="10 11">
    <name type="scientific">Oleiphilus messinensis</name>
    <dbReference type="NCBI Taxonomy" id="141451"/>
    <lineage>
        <taxon>Bacteria</taxon>
        <taxon>Pseudomonadati</taxon>
        <taxon>Pseudomonadota</taxon>
        <taxon>Gammaproteobacteria</taxon>
        <taxon>Oceanospirillales</taxon>
        <taxon>Oleiphilaceae</taxon>
        <taxon>Oleiphilus</taxon>
    </lineage>
</organism>
<comment type="catalytic activity">
    <reaction evidence="5">
        <text>L-glutaminyl-[protein] + H2O = L-glutamyl-[protein] + NH4(+)</text>
        <dbReference type="Rhea" id="RHEA:16441"/>
        <dbReference type="Rhea" id="RHEA-COMP:10207"/>
        <dbReference type="Rhea" id="RHEA-COMP:10208"/>
        <dbReference type="ChEBI" id="CHEBI:15377"/>
        <dbReference type="ChEBI" id="CHEBI:28938"/>
        <dbReference type="ChEBI" id="CHEBI:29973"/>
        <dbReference type="ChEBI" id="CHEBI:30011"/>
        <dbReference type="EC" id="3.5.1.44"/>
    </reaction>
</comment>
<dbReference type="InterPro" id="IPR035909">
    <property type="entry name" value="CheB_C"/>
</dbReference>
<comment type="domain">
    <text evidence="5">Contains a C-terminal catalytic domain, and an N-terminal region which modulates catalytic activity.</text>
</comment>
<sequence>MTKKKVLIVDDSQLIRSILTEIINSAGDLQVVGTAIDPYDAREKIKSLLPDVITLDIEMPKMDGISFLKNLMRLRPMPVVMISTLTEKGAPATLEALALGAVDYIAKPKANEANALNAYANDIIEKVRVAANANVQAPTRNTDPGKQPRSGVQMEFRNDACIAIGASTGGTEAIKEVLMSMPVNCPPIVIAQHIPPVFSTTFAERMNRTCGITVKEAQSGDILAPGIAYLAPGDDHLLLKRKGGQYVCELSKAEPVNRHRPSVEVLFDSVASVVGEKSVAALLTGMGADGAAALLRLKQAGAFTIAQDEQTSVVWGMPGVAVKLGAAEKVLPLKQVGRALLGQCLQKK</sequence>
<keyword evidence="5 7" id="KW-0597">Phosphoprotein</keyword>
<dbReference type="OrthoDB" id="9793421at2"/>
<dbReference type="Gene3D" id="3.40.50.2300">
    <property type="match status" value="1"/>
</dbReference>
<reference evidence="10 11" key="1">
    <citation type="submission" date="2017-05" db="EMBL/GenBank/DDBJ databases">
        <title>Genomic insights into alkan degradation activity of Oleiphilus messinensis.</title>
        <authorList>
            <person name="Kozyavkin S.A."/>
            <person name="Slesarev A.I."/>
            <person name="Golyshin P.N."/>
            <person name="Korzhenkov A."/>
            <person name="Golyshina O.N."/>
            <person name="Toshchakov S.V."/>
        </authorList>
    </citation>
    <scope>NUCLEOTIDE SEQUENCE [LARGE SCALE GENOMIC DNA]</scope>
    <source>
        <strain evidence="10 11">ME102</strain>
    </source>
</reference>
<dbReference type="InterPro" id="IPR001789">
    <property type="entry name" value="Sig_transdc_resp-reg_receiver"/>
</dbReference>
<dbReference type="NCBIfam" id="NF001965">
    <property type="entry name" value="PRK00742.1"/>
    <property type="match status" value="1"/>
</dbReference>
<comment type="function">
    <text evidence="5">Involved in chemotaxis. Part of a chemotaxis signal transduction system that modulates chemotaxis in response to various stimuli. Catalyzes the demethylation of specific methylglutamate residues introduced into the chemoreceptors (methyl-accepting chemotaxis proteins or MCP) by CheR. Also mediates the irreversible deamidation of specific glutamine residues to glutamic acid.</text>
</comment>
<dbReference type="EC" id="3.1.1.61" evidence="5"/>
<comment type="catalytic activity">
    <reaction evidence="4 5">
        <text>[protein]-L-glutamate 5-O-methyl ester + H2O = L-glutamyl-[protein] + methanol + H(+)</text>
        <dbReference type="Rhea" id="RHEA:23236"/>
        <dbReference type="Rhea" id="RHEA-COMP:10208"/>
        <dbReference type="Rhea" id="RHEA-COMP:10311"/>
        <dbReference type="ChEBI" id="CHEBI:15377"/>
        <dbReference type="ChEBI" id="CHEBI:15378"/>
        <dbReference type="ChEBI" id="CHEBI:17790"/>
        <dbReference type="ChEBI" id="CHEBI:29973"/>
        <dbReference type="ChEBI" id="CHEBI:82795"/>
        <dbReference type="EC" id="3.1.1.61"/>
    </reaction>
</comment>
<dbReference type="Pfam" id="PF01339">
    <property type="entry name" value="CheB_methylest"/>
    <property type="match status" value="1"/>
</dbReference>
<dbReference type="RefSeq" id="WP_087462458.1">
    <property type="nucleotide sequence ID" value="NZ_CP021425.1"/>
</dbReference>
<evidence type="ECO:0000256" key="7">
    <source>
        <dbReference type="PROSITE-ProRule" id="PRU00169"/>
    </source>
</evidence>
<keyword evidence="3 5" id="KW-0378">Hydrolase</keyword>
<dbReference type="InterPro" id="IPR008248">
    <property type="entry name" value="CheB-like"/>
</dbReference>
<feature type="active site" evidence="5 6">
    <location>
        <position position="289"/>
    </location>
</feature>
<dbReference type="EC" id="3.5.1.44" evidence="5"/>
<dbReference type="HAMAP" id="MF_00099">
    <property type="entry name" value="CheB_chemtxs"/>
    <property type="match status" value="1"/>
</dbReference>
<feature type="domain" description="Response regulatory" evidence="8">
    <location>
        <begin position="5"/>
        <end position="122"/>
    </location>
</feature>
<evidence type="ECO:0000259" key="9">
    <source>
        <dbReference type="PROSITE" id="PS50122"/>
    </source>
</evidence>
<dbReference type="PIRSF" id="PIRSF000876">
    <property type="entry name" value="RR_chemtxs_CheB"/>
    <property type="match status" value="1"/>
</dbReference>
<dbReference type="GO" id="GO:0006935">
    <property type="term" value="P:chemotaxis"/>
    <property type="evidence" value="ECO:0007669"/>
    <property type="project" value="UniProtKB-UniRule"/>
</dbReference>
<evidence type="ECO:0000256" key="2">
    <source>
        <dbReference type="ARBA" id="ARBA00022500"/>
    </source>
</evidence>
<dbReference type="NCBIfam" id="NF009206">
    <property type="entry name" value="PRK12555.1"/>
    <property type="match status" value="1"/>
</dbReference>
<dbReference type="SUPFAM" id="SSF52738">
    <property type="entry name" value="Methylesterase CheB, C-terminal domain"/>
    <property type="match status" value="1"/>
</dbReference>
<comment type="similarity">
    <text evidence="5">Belongs to the CheB family.</text>
</comment>
<dbReference type="InterPro" id="IPR011006">
    <property type="entry name" value="CheY-like_superfamily"/>
</dbReference>
<evidence type="ECO:0000256" key="6">
    <source>
        <dbReference type="PROSITE-ProRule" id="PRU00050"/>
    </source>
</evidence>
<accession>A0A1Y0IBP3</accession>
<dbReference type="PANTHER" id="PTHR42872">
    <property type="entry name" value="PROTEIN-GLUTAMATE METHYLESTERASE/PROTEIN-GLUTAMINE GLUTAMINASE"/>
    <property type="match status" value="1"/>
</dbReference>
<dbReference type="PROSITE" id="PS50110">
    <property type="entry name" value="RESPONSE_REGULATORY"/>
    <property type="match status" value="1"/>
</dbReference>
<feature type="active site" evidence="5 6">
    <location>
        <position position="167"/>
    </location>
</feature>
<dbReference type="PROSITE" id="PS50122">
    <property type="entry name" value="CHEB"/>
    <property type="match status" value="1"/>
</dbReference>
<evidence type="ECO:0000256" key="3">
    <source>
        <dbReference type="ARBA" id="ARBA00022801"/>
    </source>
</evidence>
<feature type="active site" evidence="5 6">
    <location>
        <position position="193"/>
    </location>
</feature>
<feature type="modified residue" description="4-aspartylphosphate" evidence="5 7">
    <location>
        <position position="56"/>
    </location>
</feature>
<keyword evidence="11" id="KW-1185">Reference proteome</keyword>
<keyword evidence="1 5" id="KW-0963">Cytoplasm</keyword>
<evidence type="ECO:0000256" key="5">
    <source>
        <dbReference type="HAMAP-Rule" id="MF_00099"/>
    </source>
</evidence>
<dbReference type="Gene3D" id="3.40.50.180">
    <property type="entry name" value="Methylesterase CheB, C-terminal domain"/>
    <property type="match status" value="1"/>
</dbReference>
<evidence type="ECO:0000259" key="8">
    <source>
        <dbReference type="PROSITE" id="PS50110"/>
    </source>
</evidence>
<dbReference type="CDD" id="cd16432">
    <property type="entry name" value="CheB_Rec"/>
    <property type="match status" value="1"/>
</dbReference>
<dbReference type="GO" id="GO:0050568">
    <property type="term" value="F:protein-glutamine glutaminase activity"/>
    <property type="evidence" value="ECO:0007669"/>
    <property type="project" value="UniProtKB-UniRule"/>
</dbReference>
<comment type="subcellular location">
    <subcellularLocation>
        <location evidence="5">Cytoplasm</location>
    </subcellularLocation>
</comment>
<keyword evidence="2 5" id="KW-0145">Chemotaxis</keyword>
<dbReference type="Proteomes" id="UP000196027">
    <property type="component" value="Chromosome"/>
</dbReference>
<dbReference type="GO" id="GO:0008984">
    <property type="term" value="F:protein-glutamate methylesterase activity"/>
    <property type="evidence" value="ECO:0007669"/>
    <property type="project" value="UniProtKB-UniRule"/>
</dbReference>
<dbReference type="EMBL" id="CP021425">
    <property type="protein sequence ID" value="ARU57579.1"/>
    <property type="molecule type" value="Genomic_DNA"/>
</dbReference>
<dbReference type="PANTHER" id="PTHR42872:SF6">
    <property type="entry name" value="PROTEIN-GLUTAMATE METHYLESTERASE_PROTEIN-GLUTAMINE GLUTAMINASE"/>
    <property type="match status" value="1"/>
</dbReference>
<dbReference type="InterPro" id="IPR000673">
    <property type="entry name" value="Sig_transdc_resp-reg_Me-estase"/>
</dbReference>
<evidence type="ECO:0000313" key="10">
    <source>
        <dbReference type="EMBL" id="ARU57579.1"/>
    </source>
</evidence>
<dbReference type="KEGG" id="ome:OLMES_3549"/>
<gene>
    <name evidence="5" type="primary">cheB</name>
    <name evidence="10" type="ORF">OLMES_3549</name>
</gene>
<dbReference type="SMART" id="SM00448">
    <property type="entry name" value="REC"/>
    <property type="match status" value="1"/>
</dbReference>
<dbReference type="AlphaFoldDB" id="A0A1Y0IBP3"/>
<evidence type="ECO:0000256" key="1">
    <source>
        <dbReference type="ARBA" id="ARBA00022490"/>
    </source>
</evidence>
<protein>
    <recommendedName>
        <fullName evidence="5">Protein-glutamate methylesterase/protein-glutamine glutaminase</fullName>
        <ecNumber evidence="5">3.1.1.61</ecNumber>
        <ecNumber evidence="5">3.5.1.44</ecNumber>
    </recommendedName>
</protein>
<dbReference type="GO" id="GO:0005737">
    <property type="term" value="C:cytoplasm"/>
    <property type="evidence" value="ECO:0007669"/>
    <property type="project" value="UniProtKB-SubCell"/>
</dbReference>
<dbReference type="Pfam" id="PF00072">
    <property type="entry name" value="Response_reg"/>
    <property type="match status" value="1"/>
</dbReference>
<name>A0A1Y0IBP3_9GAMM</name>
<dbReference type="SUPFAM" id="SSF52172">
    <property type="entry name" value="CheY-like"/>
    <property type="match status" value="1"/>
</dbReference>